<name>A0A429X1S0_SIMTE</name>
<dbReference type="NCBIfam" id="TIGR04398">
    <property type="entry name" value="SLAP_DUP"/>
    <property type="match status" value="1"/>
</dbReference>
<reference evidence="1 2" key="1">
    <citation type="submission" date="2018-12" db="EMBL/GenBank/DDBJ databases">
        <authorList>
            <person name="Sun L."/>
            <person name="Chen Z."/>
        </authorList>
    </citation>
    <scope>NUCLEOTIDE SEQUENCE [LARGE SCALE GENOMIC DNA]</scope>
    <source>
        <strain evidence="1 2">LMG 29736</strain>
    </source>
</reference>
<organism evidence="1 2">
    <name type="scientific">Siminovitchia terrae</name>
    <name type="common">Bacillus terrae</name>
    <dbReference type="NCBI Taxonomy" id="1914933"/>
    <lineage>
        <taxon>Bacteria</taxon>
        <taxon>Bacillati</taxon>
        <taxon>Bacillota</taxon>
        <taxon>Bacilli</taxon>
        <taxon>Bacillales</taxon>
        <taxon>Bacillaceae</taxon>
        <taxon>Siminovitchia</taxon>
    </lineage>
</organism>
<comment type="caution">
    <text evidence="1">The sequence shown here is derived from an EMBL/GenBank/DDBJ whole genome shotgun (WGS) entry which is preliminary data.</text>
</comment>
<dbReference type="Proteomes" id="UP000287296">
    <property type="component" value="Unassembled WGS sequence"/>
</dbReference>
<evidence type="ECO:0000313" key="1">
    <source>
        <dbReference type="EMBL" id="RST57439.1"/>
    </source>
</evidence>
<dbReference type="RefSeq" id="WP_120118487.1">
    <property type="nucleotide sequence ID" value="NZ_QYTW02000034.1"/>
</dbReference>
<dbReference type="EMBL" id="QYTW02000034">
    <property type="protein sequence ID" value="RST57439.1"/>
    <property type="molecule type" value="Genomic_DNA"/>
</dbReference>
<dbReference type="OrthoDB" id="1907642at2"/>
<accession>A0A429X1S0</accession>
<dbReference type="AlphaFoldDB" id="A0A429X1S0"/>
<sequence length="131" mass="15259">MTRLQFHPVWEDKLTQKQKEELFTFFEGLAPIHKEFGVALVRGKYKKNGGAVATVLLRNGFEKPMDIERVKAKILDRDNILIAEEEFELDLRLQAESALPWSFVFSKDSVIRPSIDPNNWMIHVHLPLKKE</sequence>
<proteinExistence type="predicted"/>
<gene>
    <name evidence="1" type="ORF">D5F11_022750</name>
</gene>
<evidence type="ECO:0000313" key="2">
    <source>
        <dbReference type="Proteomes" id="UP000287296"/>
    </source>
</evidence>
<protein>
    <submittedName>
        <fullName evidence="1">SLAP domain-containing protein</fullName>
    </submittedName>
</protein>
<dbReference type="InterPro" id="IPR030910">
    <property type="entry name" value="SLAP_dom"/>
</dbReference>